<sequence>MAKDFMSGIRKTTSQLPFSPFSEVERIKKQITILEELRQFITPLTNEEYSVLESNILNQGCKDPLTVWETTRKTVFPDDTEERAYVLIDGHNRYTICQKYDLDFKIVLLSFKDIEEVKDYMIDFQLGRRNLNPEQMSFFRGLRYNREKVGKGKYDREEGGMDISKHLAEEYKVSQRTIKNDGNFAKGIAKFIPRLQQEVLSGTTALSRTHIQELGKRDDIAQGTLTTLERIEPAESSVVPTVDELSIRKKEIARLAVNLSSKTDYSLLLEKVKELKNFI</sequence>
<protein>
    <recommendedName>
        <fullName evidence="3">ParB/Sulfiredoxin domain-containing protein</fullName>
    </recommendedName>
</protein>
<evidence type="ECO:0000313" key="1">
    <source>
        <dbReference type="EMBL" id="AEI51988.1"/>
    </source>
</evidence>
<dbReference type="Proteomes" id="UP000000493">
    <property type="component" value="Plasmid pRUNSL01"/>
</dbReference>
<organism evidence="1 2">
    <name type="scientific">Runella slithyformis (strain ATCC 29530 / DSM 19594 / LMG 11500 / NCIMB 11436 / LSU 4)</name>
    <dbReference type="NCBI Taxonomy" id="761193"/>
    <lineage>
        <taxon>Bacteria</taxon>
        <taxon>Pseudomonadati</taxon>
        <taxon>Bacteroidota</taxon>
        <taxon>Cytophagia</taxon>
        <taxon>Cytophagales</taxon>
        <taxon>Spirosomataceae</taxon>
        <taxon>Runella</taxon>
    </lineage>
</organism>
<dbReference type="InterPro" id="IPR036086">
    <property type="entry name" value="ParB/Sulfiredoxin_sf"/>
</dbReference>
<geneLocation type="plasmid" evidence="1 2">
    <name>pRUNSL01</name>
</geneLocation>
<proteinExistence type="predicted"/>
<evidence type="ECO:0008006" key="3">
    <source>
        <dbReference type="Google" id="ProtNLM"/>
    </source>
</evidence>
<keyword evidence="1" id="KW-0614">Plasmid</keyword>
<dbReference type="SUPFAM" id="SSF110849">
    <property type="entry name" value="ParB/Sulfiredoxin"/>
    <property type="match status" value="1"/>
</dbReference>
<keyword evidence="2" id="KW-1185">Reference proteome</keyword>
<name>A0A7U4E919_RUNSL</name>
<evidence type="ECO:0000313" key="2">
    <source>
        <dbReference type="Proteomes" id="UP000000493"/>
    </source>
</evidence>
<dbReference type="RefSeq" id="WP_013921659.1">
    <property type="nucleotide sequence ID" value="NC_015693.1"/>
</dbReference>
<accession>A0A7U4E919</accession>
<reference evidence="1 2" key="2">
    <citation type="journal article" date="2012" name="Stand. Genomic Sci.">
        <title>Complete genome sequence of the aquatic bacterium Runella slithyformis type strain (LSU 4(T)).</title>
        <authorList>
            <person name="Copeland A."/>
            <person name="Zhang X."/>
            <person name="Misra M."/>
            <person name="Lapidus A."/>
            <person name="Nolan M."/>
            <person name="Lucas S."/>
            <person name="Deshpande S."/>
            <person name="Cheng J.F."/>
            <person name="Tapia R."/>
            <person name="Goodwin L.A."/>
            <person name="Pitluck S."/>
            <person name="Liolios K."/>
            <person name="Pagani I."/>
            <person name="Ivanova N."/>
            <person name="Mikhailova N."/>
            <person name="Pati A."/>
            <person name="Chen A."/>
            <person name="Palaniappan K."/>
            <person name="Land M."/>
            <person name="Hauser L."/>
            <person name="Pan C."/>
            <person name="Jeffries C.D."/>
            <person name="Detter J.C."/>
            <person name="Brambilla E.M."/>
            <person name="Rohde M."/>
            <person name="Djao O.D."/>
            <person name="Goker M."/>
            <person name="Sikorski J."/>
            <person name="Tindall B.J."/>
            <person name="Woyke T."/>
            <person name="Bristow J."/>
            <person name="Eisen J.A."/>
            <person name="Markowitz V."/>
            <person name="Hugenholtz P."/>
            <person name="Kyrpides N.C."/>
            <person name="Klenk H.P."/>
            <person name="Mavromatis K."/>
        </authorList>
    </citation>
    <scope>NUCLEOTIDE SEQUENCE [LARGE SCALE GENOMIC DNA]</scope>
    <source>
        <strain evidence="2">ATCC 29530 / DSM 19594 / LMG 11500 / NCIMB 11436 / LSU 4</strain>
    </source>
</reference>
<dbReference type="KEGG" id="rsi:Runsl_5700"/>
<reference evidence="2" key="1">
    <citation type="submission" date="2011-06" db="EMBL/GenBank/DDBJ databases">
        <title>The complete genome of plasmid 1 of Runella slithyformis DSM 19594.</title>
        <authorList>
            <consortium name="US DOE Joint Genome Institute (JGI-PGF)"/>
            <person name="Lucas S."/>
            <person name="Han J."/>
            <person name="Lapidus A."/>
            <person name="Bruce D."/>
            <person name="Goodwin L."/>
            <person name="Pitluck S."/>
            <person name="Peters L."/>
            <person name="Kyrpides N."/>
            <person name="Mavromatis K."/>
            <person name="Ivanova N."/>
            <person name="Ovchinnikova G."/>
            <person name="Zhang X."/>
            <person name="Misra M."/>
            <person name="Detter J.C."/>
            <person name="Tapia R."/>
            <person name="Han C."/>
            <person name="Land M."/>
            <person name="Hauser L."/>
            <person name="Markowitz V."/>
            <person name="Cheng J.-F."/>
            <person name="Hugenholtz P."/>
            <person name="Woyke T."/>
            <person name="Wu D."/>
            <person name="Tindall B."/>
            <person name="Faehrich R."/>
            <person name="Brambilla E."/>
            <person name="Klenk H.-P."/>
            <person name="Eisen J.A."/>
        </authorList>
    </citation>
    <scope>NUCLEOTIDE SEQUENCE [LARGE SCALE GENOMIC DNA]</scope>
    <source>
        <strain evidence="2">ATCC 29530 / DSM 19594 / LMG 11500 / NCIMB 11436 / LSU 4</strain>
        <plasmid evidence="2">pRUNSL01</plasmid>
    </source>
</reference>
<gene>
    <name evidence="1" type="ordered locus">Runsl_5700</name>
</gene>
<dbReference type="EMBL" id="CP002860">
    <property type="protein sequence ID" value="AEI51988.1"/>
    <property type="molecule type" value="Genomic_DNA"/>
</dbReference>
<dbReference type="AlphaFoldDB" id="A0A7U4E919"/>